<dbReference type="EMBL" id="RKHR01000009">
    <property type="protein sequence ID" value="ROR94952.1"/>
    <property type="molecule type" value="Genomic_DNA"/>
</dbReference>
<feature type="transmembrane region" description="Helical" evidence="1">
    <location>
        <begin position="98"/>
        <end position="122"/>
    </location>
</feature>
<protein>
    <submittedName>
        <fullName evidence="2">Uncharacterized protein</fullName>
    </submittedName>
</protein>
<feature type="transmembrane region" description="Helical" evidence="1">
    <location>
        <begin position="134"/>
        <end position="154"/>
    </location>
</feature>
<name>A0A3N2D5I2_9GAMM</name>
<gene>
    <name evidence="2" type="ORF">EDC56_3767</name>
</gene>
<sequence>MKIRDILTATASVAGSLNPALGAAIGAINLLLPKEKQLPITATGDDASKAVSCLSDEQQAQLLQHEIDVEIKKIETWRDIQEAHSKADSTGQSTRPRIAYMMAWAVLLAVLPLCWTLAYAITSENDATITAINASWPFIAAAIGTPTLLLRAYFGMRTKEKTARYKAASGQTIDGLQSLTNLIRK</sequence>
<evidence type="ECO:0000313" key="2">
    <source>
        <dbReference type="EMBL" id="ROR94952.1"/>
    </source>
</evidence>
<keyword evidence="1" id="KW-0812">Transmembrane</keyword>
<dbReference type="AlphaFoldDB" id="A0A3N2D5I2"/>
<comment type="caution">
    <text evidence="2">The sequence shown here is derived from an EMBL/GenBank/DDBJ whole genome shotgun (WGS) entry which is preliminary data.</text>
</comment>
<proteinExistence type="predicted"/>
<evidence type="ECO:0000256" key="1">
    <source>
        <dbReference type="SAM" id="Phobius"/>
    </source>
</evidence>
<keyword evidence="1" id="KW-1133">Transmembrane helix</keyword>
<keyword evidence="3" id="KW-1185">Reference proteome</keyword>
<organism evidence="2 3">
    <name type="scientific">Sinobacterium caligoides</name>
    <dbReference type="NCBI Taxonomy" id="933926"/>
    <lineage>
        <taxon>Bacteria</taxon>
        <taxon>Pseudomonadati</taxon>
        <taxon>Pseudomonadota</taxon>
        <taxon>Gammaproteobacteria</taxon>
        <taxon>Cellvibrionales</taxon>
        <taxon>Spongiibacteraceae</taxon>
        <taxon>Sinobacterium</taxon>
    </lineage>
</organism>
<dbReference type="RefSeq" id="WP_123714080.1">
    <property type="nucleotide sequence ID" value="NZ_RKHR01000009.1"/>
</dbReference>
<keyword evidence="1" id="KW-0472">Membrane</keyword>
<dbReference type="OrthoDB" id="6400269at2"/>
<evidence type="ECO:0000313" key="3">
    <source>
        <dbReference type="Proteomes" id="UP000275394"/>
    </source>
</evidence>
<reference evidence="2 3" key="1">
    <citation type="submission" date="2018-11" db="EMBL/GenBank/DDBJ databases">
        <title>Genomic Encyclopedia of Type Strains, Phase IV (KMG-IV): sequencing the most valuable type-strain genomes for metagenomic binning, comparative biology and taxonomic classification.</title>
        <authorList>
            <person name="Goeker M."/>
        </authorList>
    </citation>
    <scope>NUCLEOTIDE SEQUENCE [LARGE SCALE GENOMIC DNA]</scope>
    <source>
        <strain evidence="2 3">DSM 100316</strain>
    </source>
</reference>
<dbReference type="Proteomes" id="UP000275394">
    <property type="component" value="Unassembled WGS sequence"/>
</dbReference>
<accession>A0A3N2D5I2</accession>